<reference evidence="2 3" key="1">
    <citation type="submission" date="2016-10" db="EMBL/GenBank/DDBJ databases">
        <authorList>
            <person name="de Groot N.N."/>
        </authorList>
    </citation>
    <scope>NUCLEOTIDE SEQUENCE [LARGE SCALE GENOMIC DNA]</scope>
    <source>
        <strain evidence="2 3">DSM 3217</strain>
    </source>
</reference>
<sequence>MTARDLANYFLSLDPDRQYFNQNLIVRNGSTFYEGNARLNKYMHLAQNIYIAMTGNLLIDSPFYAYSNGAVIPNIQRDYRVLLNSRNEYTNISDEQKVLLKKLFEALKNADIDEIIEIDHEDKAWIDKHNGTTMAEQKMDSLRYKEIYEEQYADMIKVLNRMRIA</sequence>
<dbReference type="RefSeq" id="WP_176762299.1">
    <property type="nucleotide sequence ID" value="NZ_FMXR01000008.1"/>
</dbReference>
<dbReference type="Proteomes" id="UP000199228">
    <property type="component" value="Unassembled WGS sequence"/>
</dbReference>
<accession>A0A1G6B1Y9</accession>
<dbReference type="InterPro" id="IPR025272">
    <property type="entry name" value="SocA_Panacea"/>
</dbReference>
<keyword evidence="3" id="KW-1185">Reference proteome</keyword>
<organism evidence="2 3">
    <name type="scientific">Eubacterium oxidoreducens</name>
    <dbReference type="NCBI Taxonomy" id="1732"/>
    <lineage>
        <taxon>Bacteria</taxon>
        <taxon>Bacillati</taxon>
        <taxon>Bacillota</taxon>
        <taxon>Clostridia</taxon>
        <taxon>Eubacteriales</taxon>
        <taxon>Eubacteriaceae</taxon>
        <taxon>Eubacterium</taxon>
    </lineage>
</organism>
<dbReference type="AlphaFoldDB" id="A0A1G6B1Y9"/>
<evidence type="ECO:0000313" key="3">
    <source>
        <dbReference type="Proteomes" id="UP000199228"/>
    </source>
</evidence>
<protein>
    <recommendedName>
        <fullName evidence="1">Antitoxin SocA-like Panacea domain-containing protein</fullName>
    </recommendedName>
</protein>
<gene>
    <name evidence="2" type="ORF">SAMN02910417_01052</name>
</gene>
<evidence type="ECO:0000259" key="1">
    <source>
        <dbReference type="Pfam" id="PF13274"/>
    </source>
</evidence>
<dbReference type="EMBL" id="FMXR01000008">
    <property type="protein sequence ID" value="SDB14503.1"/>
    <property type="molecule type" value="Genomic_DNA"/>
</dbReference>
<dbReference type="Pfam" id="PF13274">
    <property type="entry name" value="SocA_Panacea"/>
    <property type="match status" value="1"/>
</dbReference>
<dbReference type="STRING" id="1732.SAMN02910417_01052"/>
<name>A0A1G6B1Y9_EUBOX</name>
<evidence type="ECO:0000313" key="2">
    <source>
        <dbReference type="EMBL" id="SDB14503.1"/>
    </source>
</evidence>
<feature type="domain" description="Antitoxin SocA-like Panacea" evidence="1">
    <location>
        <begin position="39"/>
        <end position="125"/>
    </location>
</feature>
<proteinExistence type="predicted"/>